<evidence type="ECO:0000313" key="4">
    <source>
        <dbReference type="Proteomes" id="UP000002429"/>
    </source>
</evidence>
<dbReference type="EMBL" id="CP000353">
    <property type="protein sequence ID" value="ABF11824.1"/>
    <property type="molecule type" value="Genomic_DNA"/>
</dbReference>
<dbReference type="InterPro" id="IPR050706">
    <property type="entry name" value="Cyclic-di-GMP_PDE-like"/>
</dbReference>
<dbReference type="Gene3D" id="3.20.20.450">
    <property type="entry name" value="EAL domain"/>
    <property type="match status" value="1"/>
</dbReference>
<protein>
    <submittedName>
        <fullName evidence="3">Diguanylate phosphodiesterase (EAL domain)</fullName>
    </submittedName>
</protein>
<dbReference type="Proteomes" id="UP000002429">
    <property type="component" value="Plasmid megaplasmid"/>
</dbReference>
<dbReference type="PANTHER" id="PTHR33121">
    <property type="entry name" value="CYCLIC DI-GMP PHOSPHODIESTERASE PDEF"/>
    <property type="match status" value="1"/>
</dbReference>
<keyword evidence="4" id="KW-1185">Reference proteome</keyword>
<dbReference type="eggNOG" id="COG5001">
    <property type="taxonomic scope" value="Bacteria"/>
</dbReference>
<evidence type="ECO:0000259" key="2">
    <source>
        <dbReference type="PROSITE" id="PS50883"/>
    </source>
</evidence>
<feature type="domain" description="EAL" evidence="2">
    <location>
        <begin position="36"/>
        <end position="289"/>
    </location>
</feature>
<dbReference type="AlphaFoldDB" id="Q1LDF2"/>
<dbReference type="SMART" id="SM00052">
    <property type="entry name" value="EAL"/>
    <property type="match status" value="1"/>
</dbReference>
<dbReference type="PANTHER" id="PTHR33121:SF70">
    <property type="entry name" value="SIGNALING PROTEIN YKOW"/>
    <property type="match status" value="1"/>
</dbReference>
<organism evidence="3 4">
    <name type="scientific">Cupriavidus metallidurans (strain ATCC 43123 / DSM 2839 / NBRC 102507 / CH34)</name>
    <name type="common">Ralstonia metallidurans</name>
    <dbReference type="NCBI Taxonomy" id="266264"/>
    <lineage>
        <taxon>Bacteria</taxon>
        <taxon>Pseudomonadati</taxon>
        <taxon>Pseudomonadota</taxon>
        <taxon>Betaproteobacteria</taxon>
        <taxon>Burkholderiales</taxon>
        <taxon>Burkholderiaceae</taxon>
        <taxon>Cupriavidus</taxon>
    </lineage>
</organism>
<name>Q1LDF2_CUPMC</name>
<dbReference type="GO" id="GO:0071111">
    <property type="term" value="F:cyclic-guanylate-specific phosphodiesterase activity"/>
    <property type="evidence" value="ECO:0007669"/>
    <property type="project" value="InterPro"/>
</dbReference>
<feature type="compositionally biased region" description="Basic and acidic residues" evidence="1">
    <location>
        <begin position="7"/>
        <end position="16"/>
    </location>
</feature>
<dbReference type="PROSITE" id="PS50883">
    <property type="entry name" value="EAL"/>
    <property type="match status" value="1"/>
</dbReference>
<dbReference type="CDD" id="cd01948">
    <property type="entry name" value="EAL"/>
    <property type="match status" value="1"/>
</dbReference>
<sequence>MSWMQEMHARPRESGKSECPQMQVAEDTMESWWAPELLQVEVLRNAIDCGEFVACYQPQFDLDGGHLRGVEALARWARPGFGMIPPAAFLGALREHDLLSELTIVMIWHAAAAVRRWEKGGLALPISINAEWRCLETGRLHVALRSACQHFGISMRSLHVEVSEQTEVNDLMTARDAIRALRAEGVSIALDDFGTGTTSLQLLRHIECDSIKLDQSLVKNIGRDPRAASLLGSVIGMVRAMGLKAIAEGVENFDDLECLIRLGCHQAQGFLLGAPMPEARLAHQFFKRQVSARWKPEM</sequence>
<accession>Q1LDF2</accession>
<feature type="region of interest" description="Disordered" evidence="1">
    <location>
        <begin position="1"/>
        <end position="20"/>
    </location>
</feature>
<reference evidence="4" key="1">
    <citation type="journal article" date="2010" name="PLoS ONE">
        <title>The complete genome sequence of Cupriavidus metallidurans strain CH34, a master survivalist in harsh and anthropogenic environments.</title>
        <authorList>
            <person name="Janssen P.J."/>
            <person name="Van Houdt R."/>
            <person name="Moors H."/>
            <person name="Monsieurs P."/>
            <person name="Morin N."/>
            <person name="Michaux A."/>
            <person name="Benotmane M.A."/>
            <person name="Leys N."/>
            <person name="Vallaeys T."/>
            <person name="Lapidus A."/>
            <person name="Monchy S."/>
            <person name="Medigue C."/>
            <person name="Taghavi S."/>
            <person name="McCorkle S."/>
            <person name="Dunn J."/>
            <person name="van der Lelie D."/>
            <person name="Mergeay M."/>
        </authorList>
    </citation>
    <scope>NUCLEOTIDE SEQUENCE [LARGE SCALE GENOMIC DNA]</scope>
    <source>
        <strain evidence="4">ATCC 43123 / DSM 2839 / NBRC 102507 / CH34</strain>
    </source>
</reference>
<proteinExistence type="predicted"/>
<dbReference type="Pfam" id="PF00563">
    <property type="entry name" value="EAL"/>
    <property type="match status" value="1"/>
</dbReference>
<evidence type="ECO:0000313" key="3">
    <source>
        <dbReference type="EMBL" id="ABF11824.1"/>
    </source>
</evidence>
<evidence type="ECO:0000256" key="1">
    <source>
        <dbReference type="SAM" id="MobiDB-lite"/>
    </source>
</evidence>
<dbReference type="HOGENOM" id="CLU_000445_70_50_4"/>
<geneLocation type="plasmid" evidence="3 4">
    <name>megaplasmid</name>
</geneLocation>
<dbReference type="InterPro" id="IPR035919">
    <property type="entry name" value="EAL_sf"/>
</dbReference>
<dbReference type="SUPFAM" id="SSF141868">
    <property type="entry name" value="EAL domain-like"/>
    <property type="match status" value="1"/>
</dbReference>
<keyword evidence="3" id="KW-0614">Plasmid</keyword>
<gene>
    <name evidence="3" type="ordered locus">Rmet_4962</name>
</gene>
<dbReference type="KEGG" id="rme:Rmet_4962"/>
<dbReference type="InterPro" id="IPR001633">
    <property type="entry name" value="EAL_dom"/>
</dbReference>